<sequence>MKRLKGYGLCTFLILILFISTTRHVFASNLNNQDFIQIRFKTSKYNNKIKNKVNRQGSASVVIVNSTVAGNAPDKTPKSSKNNITDTPKNSKENSKRVLIKKPEQKSAGSLSREANADLIKSGLLAKSGDLANYKKNISHIFPMIINKEIVHYIHYYQTAGRKFFKYALSRSERYIPMIKKVFNKLGIPNDLAYLAMIESGFSPTAYSYAGASGMWQFIPSTGRLFGLTTNWWVDERRNPVESTYAAGRYLRDLFNKFGSWYLAAAAYNSGELTIERALSLYPGGNFWTISQNRPYLLPGQTRRYVPKIIAAAIIAKDPENFGFHNIIYKKPIKFKQVNVPFSVNLYALAKCAGISEYTLWHMNQDLLRNATPPNDPGFMLNIPASKYKIFMKNFKHIQKYINQEPQVINTSYERSENNVYYTVIPGDTLMGIASKYGISLGTLERYNGLNNYSVLRVGERITIPGINAKGAVYRNITNNAYYTVLPGDTLMGIASKYGISLGTLERYNGLNNYSVLRVGERITIPGISHIKTAPANLQLAYVVVKPGMTLWSISHDYNVSLNTIRIINHISGNDIHAGEKIFIKRQNFNSRYSYIHNNHPQANQGFLHYRVKFGDSLYSIALKFHGNIKNIMADNNIKNPNAIYPGEILKINQ</sequence>
<proteinExistence type="inferred from homology"/>
<dbReference type="PANTHER" id="PTHR33734">
    <property type="entry name" value="LYSM DOMAIN-CONTAINING GPI-ANCHORED PROTEIN 2"/>
    <property type="match status" value="1"/>
</dbReference>
<reference evidence="4 5" key="1">
    <citation type="submission" date="2019-01" db="EMBL/GenBank/DDBJ databases">
        <title>Insights into ecological role of a new deltaproteobacterial order Candidatus Sinidesulfobacterales (Sva0485) by metagenomics and metatranscriptomics.</title>
        <authorList>
            <person name="Tan S."/>
            <person name="Liu J."/>
            <person name="Fang Y."/>
            <person name="Hedlund B.P."/>
            <person name="Lian Z.H."/>
            <person name="Huang L.Y."/>
            <person name="Li J.T."/>
            <person name="Huang L.N."/>
            <person name="Li W.J."/>
            <person name="Jiang H.C."/>
            <person name="Dong H.L."/>
            <person name="Shu W.S."/>
        </authorList>
    </citation>
    <scope>NUCLEOTIDE SEQUENCE [LARGE SCALE GENOMIC DNA]</scope>
    <source>
        <strain evidence="4">AP3</strain>
    </source>
</reference>
<evidence type="ECO:0000313" key="5">
    <source>
        <dbReference type="Proteomes" id="UP000320813"/>
    </source>
</evidence>
<organism evidence="4 5">
    <name type="scientific">Candidatus Acidulodesulfobacterium ferriphilum</name>
    <dbReference type="NCBI Taxonomy" id="2597223"/>
    <lineage>
        <taxon>Bacteria</taxon>
        <taxon>Deltaproteobacteria</taxon>
        <taxon>Candidatus Acidulodesulfobacterales</taxon>
        <taxon>Candidatus Acidulodesulfobacterium</taxon>
    </lineage>
</organism>
<dbReference type="InterPro" id="IPR000189">
    <property type="entry name" value="Transglyc_AS"/>
</dbReference>
<dbReference type="Gene3D" id="3.10.350.10">
    <property type="entry name" value="LysM domain"/>
    <property type="match status" value="4"/>
</dbReference>
<dbReference type="SUPFAM" id="SSF54106">
    <property type="entry name" value="LysM domain"/>
    <property type="match status" value="4"/>
</dbReference>
<dbReference type="Pfam" id="PF01464">
    <property type="entry name" value="SLT"/>
    <property type="match status" value="1"/>
</dbReference>
<dbReference type="Proteomes" id="UP000320813">
    <property type="component" value="Unassembled WGS sequence"/>
</dbReference>
<evidence type="ECO:0000313" key="4">
    <source>
        <dbReference type="EMBL" id="RZD15115.1"/>
    </source>
</evidence>
<dbReference type="GO" id="GO:0000270">
    <property type="term" value="P:peptidoglycan metabolic process"/>
    <property type="evidence" value="ECO:0007669"/>
    <property type="project" value="InterPro"/>
</dbReference>
<feature type="domain" description="LysM" evidence="3">
    <location>
        <begin position="420"/>
        <end position="464"/>
    </location>
</feature>
<dbReference type="EMBL" id="SGBD01000001">
    <property type="protein sequence ID" value="RZD15115.1"/>
    <property type="molecule type" value="Genomic_DNA"/>
</dbReference>
<dbReference type="InterPro" id="IPR018392">
    <property type="entry name" value="LysM"/>
</dbReference>
<feature type="compositionally biased region" description="Polar residues" evidence="2">
    <location>
        <begin position="79"/>
        <end position="88"/>
    </location>
</feature>
<dbReference type="InterPro" id="IPR008258">
    <property type="entry name" value="Transglycosylase_SLT_dom_1"/>
</dbReference>
<evidence type="ECO:0000259" key="3">
    <source>
        <dbReference type="PROSITE" id="PS51782"/>
    </source>
</evidence>
<name>A0A519BCW0_9DELT</name>
<feature type="domain" description="LysM" evidence="3">
    <location>
        <begin position="608"/>
        <end position="652"/>
    </location>
</feature>
<dbReference type="PROSITE" id="PS00922">
    <property type="entry name" value="TRANSGLYCOSYLASE"/>
    <property type="match status" value="1"/>
</dbReference>
<dbReference type="PANTHER" id="PTHR33734:SF22">
    <property type="entry name" value="MEMBRANE-BOUND LYTIC MUREIN TRANSGLYCOSYLASE D"/>
    <property type="match status" value="1"/>
</dbReference>
<feature type="region of interest" description="Disordered" evidence="2">
    <location>
        <begin position="70"/>
        <end position="97"/>
    </location>
</feature>
<feature type="domain" description="LysM" evidence="3">
    <location>
        <begin position="481"/>
        <end position="525"/>
    </location>
</feature>
<dbReference type="GO" id="GO:0008932">
    <property type="term" value="F:lytic endotransglycosylase activity"/>
    <property type="evidence" value="ECO:0007669"/>
    <property type="project" value="TreeGrafter"/>
</dbReference>
<gene>
    <name evidence="4" type="ORF">EVJ47_02260</name>
</gene>
<dbReference type="SUPFAM" id="SSF53955">
    <property type="entry name" value="Lysozyme-like"/>
    <property type="match status" value="1"/>
</dbReference>
<comment type="similarity">
    <text evidence="1">Belongs to the transglycosylase Slt family.</text>
</comment>
<feature type="domain" description="LysM" evidence="3">
    <location>
        <begin position="541"/>
        <end position="584"/>
    </location>
</feature>
<dbReference type="InterPro" id="IPR023346">
    <property type="entry name" value="Lysozyme-like_dom_sf"/>
</dbReference>
<evidence type="ECO:0000256" key="1">
    <source>
        <dbReference type="ARBA" id="ARBA00007734"/>
    </source>
</evidence>
<dbReference type="PROSITE" id="PS51782">
    <property type="entry name" value="LYSM"/>
    <property type="match status" value="4"/>
</dbReference>
<dbReference type="CDD" id="cd16894">
    <property type="entry name" value="MltD-like"/>
    <property type="match status" value="1"/>
</dbReference>
<dbReference type="SMART" id="SM00257">
    <property type="entry name" value="LysM"/>
    <property type="match status" value="4"/>
</dbReference>
<evidence type="ECO:0000256" key="2">
    <source>
        <dbReference type="SAM" id="MobiDB-lite"/>
    </source>
</evidence>
<protein>
    <submittedName>
        <fullName evidence="4">LysM peptidoglycan-binding domain-containing protein</fullName>
    </submittedName>
</protein>
<accession>A0A519BCW0</accession>
<dbReference type="GO" id="GO:0016020">
    <property type="term" value="C:membrane"/>
    <property type="evidence" value="ECO:0007669"/>
    <property type="project" value="InterPro"/>
</dbReference>
<comment type="caution">
    <text evidence="4">The sequence shown here is derived from an EMBL/GenBank/DDBJ whole genome shotgun (WGS) entry which is preliminary data.</text>
</comment>
<dbReference type="InterPro" id="IPR036779">
    <property type="entry name" value="LysM_dom_sf"/>
</dbReference>
<dbReference type="CDD" id="cd00118">
    <property type="entry name" value="LysM"/>
    <property type="match status" value="4"/>
</dbReference>
<dbReference type="Pfam" id="PF01476">
    <property type="entry name" value="LysM"/>
    <property type="match status" value="4"/>
</dbReference>
<dbReference type="AlphaFoldDB" id="A0A519BCW0"/>
<dbReference type="Gene3D" id="1.10.530.10">
    <property type="match status" value="1"/>
</dbReference>